<dbReference type="GO" id="GO:0005524">
    <property type="term" value="F:ATP binding"/>
    <property type="evidence" value="ECO:0007669"/>
    <property type="project" value="UniProtKB-UniRule"/>
</dbReference>
<dbReference type="Gene3D" id="3.40.50.620">
    <property type="entry name" value="HUPs"/>
    <property type="match status" value="1"/>
</dbReference>
<dbReference type="SMART" id="SM00977">
    <property type="entry name" value="TilS_C"/>
    <property type="match status" value="1"/>
</dbReference>
<evidence type="ECO:0000256" key="8">
    <source>
        <dbReference type="HAMAP-Rule" id="MF_01161"/>
    </source>
</evidence>
<keyword evidence="11" id="KW-1185">Reference proteome</keyword>
<evidence type="ECO:0000256" key="2">
    <source>
        <dbReference type="ARBA" id="ARBA00022490"/>
    </source>
</evidence>
<evidence type="ECO:0000313" key="10">
    <source>
        <dbReference type="EMBL" id="SDI56030.1"/>
    </source>
</evidence>
<reference evidence="11" key="1">
    <citation type="submission" date="2016-10" db="EMBL/GenBank/DDBJ databases">
        <authorList>
            <person name="Varghese N."/>
            <person name="Submissions S."/>
        </authorList>
    </citation>
    <scope>NUCLEOTIDE SEQUENCE [LARGE SCALE GENOMIC DNA]</scope>
    <source>
        <strain evidence="11">DSM 23317</strain>
    </source>
</reference>
<dbReference type="InterPro" id="IPR011063">
    <property type="entry name" value="TilS/TtcA_N"/>
</dbReference>
<evidence type="ECO:0000256" key="7">
    <source>
        <dbReference type="ARBA" id="ARBA00048539"/>
    </source>
</evidence>
<dbReference type="AlphaFoldDB" id="A0A1G8LLD6"/>
<comment type="domain">
    <text evidence="8">The N-terminal region contains the highly conserved SGGXDS motif, predicted to be a P-loop motif involved in ATP binding.</text>
</comment>
<dbReference type="SUPFAM" id="SSF52402">
    <property type="entry name" value="Adenine nucleotide alpha hydrolases-like"/>
    <property type="match status" value="1"/>
</dbReference>
<dbReference type="GO" id="GO:0032267">
    <property type="term" value="F:tRNA(Ile)-lysidine synthase activity"/>
    <property type="evidence" value="ECO:0007669"/>
    <property type="project" value="UniProtKB-EC"/>
</dbReference>
<dbReference type="EMBL" id="FNEM01000002">
    <property type="protein sequence ID" value="SDI56030.1"/>
    <property type="molecule type" value="Genomic_DNA"/>
</dbReference>
<name>A0A1G8LLD6_9GAMM</name>
<evidence type="ECO:0000256" key="6">
    <source>
        <dbReference type="ARBA" id="ARBA00022840"/>
    </source>
</evidence>
<dbReference type="NCBIfam" id="TIGR02433">
    <property type="entry name" value="lysidine_TilS_C"/>
    <property type="match status" value="1"/>
</dbReference>
<dbReference type="GO" id="GO:0006400">
    <property type="term" value="P:tRNA modification"/>
    <property type="evidence" value="ECO:0007669"/>
    <property type="project" value="UniProtKB-UniRule"/>
</dbReference>
<dbReference type="InterPro" id="IPR014729">
    <property type="entry name" value="Rossmann-like_a/b/a_fold"/>
</dbReference>
<evidence type="ECO:0000256" key="5">
    <source>
        <dbReference type="ARBA" id="ARBA00022741"/>
    </source>
</evidence>
<dbReference type="Pfam" id="PF01171">
    <property type="entry name" value="ATP_bind_3"/>
    <property type="match status" value="1"/>
</dbReference>
<dbReference type="GO" id="GO:0005737">
    <property type="term" value="C:cytoplasm"/>
    <property type="evidence" value="ECO:0007669"/>
    <property type="project" value="UniProtKB-SubCell"/>
</dbReference>
<comment type="subcellular location">
    <subcellularLocation>
        <location evidence="1 8">Cytoplasm</location>
    </subcellularLocation>
</comment>
<keyword evidence="2 8" id="KW-0963">Cytoplasm</keyword>
<dbReference type="Pfam" id="PF11734">
    <property type="entry name" value="TilS_C"/>
    <property type="match status" value="1"/>
</dbReference>
<dbReference type="PANTHER" id="PTHR43033:SF1">
    <property type="entry name" value="TRNA(ILE)-LYSIDINE SYNTHASE-RELATED"/>
    <property type="match status" value="1"/>
</dbReference>
<comment type="function">
    <text evidence="8">Ligates lysine onto the cytidine present at position 34 of the AUA codon-specific tRNA(Ile) that contains the anticodon CAU, in an ATP-dependent manner. Cytidine is converted to lysidine, thus changing the amino acid specificity of the tRNA from methionine to isoleucine.</text>
</comment>
<evidence type="ECO:0000259" key="9">
    <source>
        <dbReference type="SMART" id="SM00977"/>
    </source>
</evidence>
<dbReference type="InterPro" id="IPR012094">
    <property type="entry name" value="tRNA_Ile_lys_synt"/>
</dbReference>
<dbReference type="Proteomes" id="UP000199527">
    <property type="component" value="Unassembled WGS sequence"/>
</dbReference>
<dbReference type="Pfam" id="PF09179">
    <property type="entry name" value="TilS"/>
    <property type="match status" value="1"/>
</dbReference>
<dbReference type="PANTHER" id="PTHR43033">
    <property type="entry name" value="TRNA(ILE)-LYSIDINE SYNTHASE-RELATED"/>
    <property type="match status" value="1"/>
</dbReference>
<keyword evidence="5 8" id="KW-0547">Nucleotide-binding</keyword>
<dbReference type="NCBIfam" id="TIGR02432">
    <property type="entry name" value="lysidine_TilS_N"/>
    <property type="match status" value="1"/>
</dbReference>
<dbReference type="EC" id="6.3.4.19" evidence="8"/>
<gene>
    <name evidence="8" type="primary">tilS</name>
    <name evidence="10" type="ORF">SAMN04488540_10287</name>
</gene>
<proteinExistence type="inferred from homology"/>
<dbReference type="Gene3D" id="1.20.59.20">
    <property type="match status" value="1"/>
</dbReference>
<dbReference type="InterPro" id="IPR012796">
    <property type="entry name" value="Lysidine-tRNA-synth_C"/>
</dbReference>
<feature type="domain" description="Lysidine-tRNA(Ile) synthetase C-terminal" evidence="9">
    <location>
        <begin position="366"/>
        <end position="438"/>
    </location>
</feature>
<keyword evidence="6 8" id="KW-0067">ATP-binding</keyword>
<dbReference type="HAMAP" id="MF_01161">
    <property type="entry name" value="tRNA_Ile_lys_synt"/>
    <property type="match status" value="1"/>
</dbReference>
<dbReference type="RefSeq" id="WP_090361634.1">
    <property type="nucleotide sequence ID" value="NZ_FNEM01000002.1"/>
</dbReference>
<evidence type="ECO:0000313" key="11">
    <source>
        <dbReference type="Proteomes" id="UP000199527"/>
    </source>
</evidence>
<keyword evidence="3 8" id="KW-0436">Ligase</keyword>
<dbReference type="CDD" id="cd01992">
    <property type="entry name" value="TilS_N"/>
    <property type="match status" value="1"/>
</dbReference>
<dbReference type="SUPFAM" id="SSF82829">
    <property type="entry name" value="MesJ substrate recognition domain-like"/>
    <property type="match status" value="1"/>
</dbReference>
<sequence>MSLNQLESSVRAALSAQLDNARRVVLAYSGGIDSELLASILARLRPQFPARPFLLIHVHHGLSDHADAWAEHCQRRAELYGLPLTVARVTVEQGRRISLEAAARSARYQALDSLLQPGDLLLTAQHKDDQAETLLLALKRGSGPLGLAGMLPSQPFAGATLLRPLLGHSRAEVELAAQELGLVHIEDDSNTDVRFDRNFLRHRILPLLTERWPGFNNAVARSAQLCGEQQSLCDEMAAEDLSRLSLAADGLAIEGLSLLSAPRRNNLVRYWLRRHNLVMPSQVQLQQIAQFWLAREDAQPQLKVGLHWLRRYRDGVYLVAEDEGPQLQTEMMIPRVRQQMSNGEHWCLEAACSGERLRLPKAGEAVTIRYDLLGTLRVRPHLRSGSRPLKKVWQELGVPPWVRGRIPMLFFGEQLVAALGYWLERDALVSAGEGLLPVRQD</sequence>
<dbReference type="InterPro" id="IPR015262">
    <property type="entry name" value="tRNA_Ile_lys_synt_subst-bd"/>
</dbReference>
<keyword evidence="4 8" id="KW-0819">tRNA processing</keyword>
<accession>A0A1G8LLD6</accession>
<comment type="catalytic activity">
    <reaction evidence="7 8">
        <text>cytidine(34) in tRNA(Ile2) + L-lysine + ATP = lysidine(34) in tRNA(Ile2) + AMP + diphosphate + H(+)</text>
        <dbReference type="Rhea" id="RHEA:43744"/>
        <dbReference type="Rhea" id="RHEA-COMP:10625"/>
        <dbReference type="Rhea" id="RHEA-COMP:10670"/>
        <dbReference type="ChEBI" id="CHEBI:15378"/>
        <dbReference type="ChEBI" id="CHEBI:30616"/>
        <dbReference type="ChEBI" id="CHEBI:32551"/>
        <dbReference type="ChEBI" id="CHEBI:33019"/>
        <dbReference type="ChEBI" id="CHEBI:82748"/>
        <dbReference type="ChEBI" id="CHEBI:83665"/>
        <dbReference type="ChEBI" id="CHEBI:456215"/>
        <dbReference type="EC" id="6.3.4.19"/>
    </reaction>
</comment>
<evidence type="ECO:0000256" key="4">
    <source>
        <dbReference type="ARBA" id="ARBA00022694"/>
    </source>
</evidence>
<comment type="similarity">
    <text evidence="8">Belongs to the tRNA(Ile)-lysidine synthase family.</text>
</comment>
<organism evidence="10 11">
    <name type="scientific">Ferrimonas sediminum</name>
    <dbReference type="NCBI Taxonomy" id="718193"/>
    <lineage>
        <taxon>Bacteria</taxon>
        <taxon>Pseudomonadati</taxon>
        <taxon>Pseudomonadota</taxon>
        <taxon>Gammaproteobacteria</taxon>
        <taxon>Alteromonadales</taxon>
        <taxon>Ferrimonadaceae</taxon>
        <taxon>Ferrimonas</taxon>
    </lineage>
</organism>
<protein>
    <recommendedName>
        <fullName evidence="8">tRNA(Ile)-lysidine synthase</fullName>
        <ecNumber evidence="8">6.3.4.19</ecNumber>
    </recommendedName>
    <alternativeName>
        <fullName evidence="8">tRNA(Ile)-2-lysyl-cytidine synthase</fullName>
    </alternativeName>
    <alternativeName>
        <fullName evidence="8">tRNA(Ile)-lysidine synthetase</fullName>
    </alternativeName>
</protein>
<dbReference type="SUPFAM" id="SSF56037">
    <property type="entry name" value="PheT/TilS domain"/>
    <property type="match status" value="1"/>
</dbReference>
<feature type="binding site" evidence="8">
    <location>
        <begin position="29"/>
        <end position="34"/>
    </location>
    <ligand>
        <name>ATP</name>
        <dbReference type="ChEBI" id="CHEBI:30616"/>
    </ligand>
</feature>
<evidence type="ECO:0000256" key="3">
    <source>
        <dbReference type="ARBA" id="ARBA00022598"/>
    </source>
</evidence>
<evidence type="ECO:0000256" key="1">
    <source>
        <dbReference type="ARBA" id="ARBA00004496"/>
    </source>
</evidence>
<dbReference type="InterPro" id="IPR012795">
    <property type="entry name" value="tRNA_Ile_lys_synt_N"/>
</dbReference>
<dbReference type="OrthoDB" id="9807403at2"/>